<keyword evidence="2" id="KW-1185">Reference proteome</keyword>
<comment type="caution">
    <text evidence="1">The sequence shown here is derived from an EMBL/GenBank/DDBJ whole genome shotgun (WGS) entry which is preliminary data.</text>
</comment>
<name>A0ABD0JKY1_9CAEN</name>
<dbReference type="EMBL" id="JACVVK020000406">
    <property type="protein sequence ID" value="KAK7475443.1"/>
    <property type="molecule type" value="Genomic_DNA"/>
</dbReference>
<gene>
    <name evidence="1" type="ORF">BaRGS_00033324</name>
</gene>
<organism evidence="1 2">
    <name type="scientific">Batillaria attramentaria</name>
    <dbReference type="NCBI Taxonomy" id="370345"/>
    <lineage>
        <taxon>Eukaryota</taxon>
        <taxon>Metazoa</taxon>
        <taxon>Spiralia</taxon>
        <taxon>Lophotrochozoa</taxon>
        <taxon>Mollusca</taxon>
        <taxon>Gastropoda</taxon>
        <taxon>Caenogastropoda</taxon>
        <taxon>Sorbeoconcha</taxon>
        <taxon>Cerithioidea</taxon>
        <taxon>Batillariidae</taxon>
        <taxon>Batillaria</taxon>
    </lineage>
</organism>
<accession>A0ABD0JKY1</accession>
<evidence type="ECO:0000313" key="2">
    <source>
        <dbReference type="Proteomes" id="UP001519460"/>
    </source>
</evidence>
<sequence>MKTAIAFGSRDAAISARTYTRAVCTSELQGKEVPRKQRFLLLSQASYPVAWLRKRQVPLGLSACDVAEIRVTPFDTAEFVVSARTYYSAQIYWSHLPSVSPPSLVLSSAVLRLTMSLSLFSHTFQVQKSVLIPPNYDVAGLCKQ</sequence>
<proteinExistence type="predicted"/>
<dbReference type="AlphaFoldDB" id="A0ABD0JKY1"/>
<dbReference type="Proteomes" id="UP001519460">
    <property type="component" value="Unassembled WGS sequence"/>
</dbReference>
<evidence type="ECO:0000313" key="1">
    <source>
        <dbReference type="EMBL" id="KAK7475443.1"/>
    </source>
</evidence>
<reference evidence="1 2" key="1">
    <citation type="journal article" date="2023" name="Sci. Data">
        <title>Genome assembly of the Korean intertidal mud-creeper Batillaria attramentaria.</title>
        <authorList>
            <person name="Patra A.K."/>
            <person name="Ho P.T."/>
            <person name="Jun S."/>
            <person name="Lee S.J."/>
            <person name="Kim Y."/>
            <person name="Won Y.J."/>
        </authorList>
    </citation>
    <scope>NUCLEOTIDE SEQUENCE [LARGE SCALE GENOMIC DNA]</scope>
    <source>
        <strain evidence="1">Wonlab-2016</strain>
    </source>
</reference>
<protein>
    <submittedName>
        <fullName evidence="1">Uncharacterized protein</fullName>
    </submittedName>
</protein>